<keyword evidence="2" id="KW-1185">Reference proteome</keyword>
<gene>
    <name evidence="1" type="ORF">SAMN02745975_02456</name>
</gene>
<organism evidence="1 2">
    <name type="scientific">Geosporobacter subterraneus DSM 17957</name>
    <dbReference type="NCBI Taxonomy" id="1121919"/>
    <lineage>
        <taxon>Bacteria</taxon>
        <taxon>Bacillati</taxon>
        <taxon>Bacillota</taxon>
        <taxon>Clostridia</taxon>
        <taxon>Peptostreptococcales</taxon>
        <taxon>Thermotaleaceae</taxon>
        <taxon>Geosporobacter</taxon>
    </lineage>
</organism>
<sequence length="58" mass="6635">MAFEGVDLYISIEVYVGNGLCAVSLNVKFLNHRSIEENRSLMDGRVFITLNKINRNFI</sequence>
<proteinExistence type="predicted"/>
<dbReference type="Proteomes" id="UP000184536">
    <property type="component" value="Unassembled WGS sequence"/>
</dbReference>
<name>A0A1M6KMS0_9FIRM</name>
<evidence type="ECO:0000313" key="1">
    <source>
        <dbReference type="EMBL" id="SHJ60235.1"/>
    </source>
</evidence>
<dbReference type="AlphaFoldDB" id="A0A1M6KMS0"/>
<accession>A0A1M6KMS0</accession>
<evidence type="ECO:0000313" key="2">
    <source>
        <dbReference type="Proteomes" id="UP000184536"/>
    </source>
</evidence>
<protein>
    <submittedName>
        <fullName evidence="1">Uncharacterized protein</fullName>
    </submittedName>
</protein>
<dbReference type="EMBL" id="FQZV01000031">
    <property type="protein sequence ID" value="SHJ60235.1"/>
    <property type="molecule type" value="Genomic_DNA"/>
</dbReference>
<reference evidence="2" key="1">
    <citation type="submission" date="2016-11" db="EMBL/GenBank/DDBJ databases">
        <authorList>
            <person name="Varghese N."/>
            <person name="Submissions S."/>
        </authorList>
    </citation>
    <scope>NUCLEOTIDE SEQUENCE [LARGE SCALE GENOMIC DNA]</scope>
    <source>
        <strain evidence="2">DSM 17957</strain>
    </source>
</reference>